<keyword evidence="2" id="KW-1185">Reference proteome</keyword>
<dbReference type="Proteomes" id="UP000719412">
    <property type="component" value="Unassembled WGS sequence"/>
</dbReference>
<reference evidence="1" key="2">
    <citation type="submission" date="2021-08" db="EMBL/GenBank/DDBJ databases">
        <authorList>
            <person name="Eriksson T."/>
        </authorList>
    </citation>
    <scope>NUCLEOTIDE SEQUENCE</scope>
    <source>
        <strain evidence="1">Stoneville</strain>
        <tissue evidence="1">Whole head</tissue>
    </source>
</reference>
<gene>
    <name evidence="1" type="ORF">GEV33_002744</name>
</gene>
<accession>A0A8J6HTI5</accession>
<dbReference type="EMBL" id="JABDTM020012961">
    <property type="protein sequence ID" value="KAH0820047.1"/>
    <property type="molecule type" value="Genomic_DNA"/>
</dbReference>
<proteinExistence type="predicted"/>
<evidence type="ECO:0000313" key="1">
    <source>
        <dbReference type="EMBL" id="KAH0820047.1"/>
    </source>
</evidence>
<reference evidence="1" key="1">
    <citation type="journal article" date="2020" name="J Insects Food Feed">
        <title>The yellow mealworm (Tenebrio molitor) genome: a resource for the emerging insects as food and feed industry.</title>
        <authorList>
            <person name="Eriksson T."/>
            <person name="Andere A."/>
            <person name="Kelstrup H."/>
            <person name="Emery V."/>
            <person name="Picard C."/>
        </authorList>
    </citation>
    <scope>NUCLEOTIDE SEQUENCE</scope>
    <source>
        <strain evidence="1">Stoneville</strain>
        <tissue evidence="1">Whole head</tissue>
    </source>
</reference>
<organism evidence="1 2">
    <name type="scientific">Tenebrio molitor</name>
    <name type="common">Yellow mealworm beetle</name>
    <dbReference type="NCBI Taxonomy" id="7067"/>
    <lineage>
        <taxon>Eukaryota</taxon>
        <taxon>Metazoa</taxon>
        <taxon>Ecdysozoa</taxon>
        <taxon>Arthropoda</taxon>
        <taxon>Hexapoda</taxon>
        <taxon>Insecta</taxon>
        <taxon>Pterygota</taxon>
        <taxon>Neoptera</taxon>
        <taxon>Endopterygota</taxon>
        <taxon>Coleoptera</taxon>
        <taxon>Polyphaga</taxon>
        <taxon>Cucujiformia</taxon>
        <taxon>Tenebrionidae</taxon>
        <taxon>Tenebrio</taxon>
    </lineage>
</organism>
<sequence>MGSLRTLAIFTIGLLGGIYFGRHKDVLWAFLDLETKKKQWTDWNAECEKLAEEEEQECTCGAHH</sequence>
<evidence type="ECO:0000313" key="2">
    <source>
        <dbReference type="Proteomes" id="UP000719412"/>
    </source>
</evidence>
<protein>
    <submittedName>
        <fullName evidence="1">Uncharacterized protein</fullName>
    </submittedName>
</protein>
<name>A0A8J6HTI5_TENMO</name>
<dbReference type="AlphaFoldDB" id="A0A8J6HTI5"/>
<comment type="caution">
    <text evidence="1">The sequence shown here is derived from an EMBL/GenBank/DDBJ whole genome shotgun (WGS) entry which is preliminary data.</text>
</comment>